<evidence type="ECO:0000256" key="1">
    <source>
        <dbReference type="SAM" id="MobiDB-lite"/>
    </source>
</evidence>
<organism evidence="2">
    <name type="scientific">Peromfec virus RodF8_56</name>
    <dbReference type="NCBI Taxonomy" id="2929384"/>
    <lineage>
        <taxon>Viruses</taxon>
        <taxon>Monodnaviria</taxon>
        <taxon>Sangervirae</taxon>
        <taxon>Phixviricota</taxon>
        <taxon>Malgrandaviricetes</taxon>
        <taxon>Petitvirales</taxon>
        <taxon>Microviridae</taxon>
    </lineage>
</organism>
<protein>
    <submittedName>
        <fullName evidence="2">Uncharacterized protein</fullName>
    </submittedName>
</protein>
<feature type="region of interest" description="Disordered" evidence="1">
    <location>
        <begin position="1"/>
        <end position="41"/>
    </location>
</feature>
<feature type="compositionally biased region" description="Basic residues" evidence="1">
    <location>
        <begin position="19"/>
        <end position="41"/>
    </location>
</feature>
<dbReference type="EMBL" id="OM869627">
    <property type="protein sequence ID" value="UPW41558.1"/>
    <property type="molecule type" value="Genomic_DNA"/>
</dbReference>
<evidence type="ECO:0000313" key="2">
    <source>
        <dbReference type="EMBL" id="UPW41558.1"/>
    </source>
</evidence>
<sequence length="41" mass="5113">MKKRRHGYLRGFSSGSARSFRRAFQNKRTKKRYGLRRVRRR</sequence>
<proteinExistence type="predicted"/>
<accession>A0A976N228</accession>
<name>A0A976N228_9VIRU</name>
<reference evidence="2" key="1">
    <citation type="submission" date="2022-02" db="EMBL/GenBank/DDBJ databases">
        <title>Towards deciphering the DNA virus diversity associated with rodent species in the families Cricetidae and Heteromyidae.</title>
        <authorList>
            <person name="Lund M."/>
            <person name="Larsen B.B."/>
            <person name="Gryseels S."/>
            <person name="Kraberger S."/>
            <person name="Rowsey D.M."/>
            <person name="Steger L."/>
            <person name="Yule K.M."/>
            <person name="Upham N.S."/>
            <person name="Worobey M."/>
            <person name="Van Doorslaer K."/>
            <person name="Varsani A."/>
        </authorList>
    </citation>
    <scope>NUCLEOTIDE SEQUENCE</scope>
    <source>
        <strain evidence="2">NeonRodF8_56</strain>
    </source>
</reference>